<dbReference type="Proteomes" id="UP000594261">
    <property type="component" value="Chromosome 9"/>
</dbReference>
<reference evidence="1" key="2">
    <citation type="submission" date="2021-01" db="UniProtKB">
        <authorList>
            <consortium name="EnsemblPlants"/>
        </authorList>
    </citation>
    <scope>IDENTIFICATION</scope>
</reference>
<keyword evidence="2" id="KW-1185">Reference proteome</keyword>
<proteinExistence type="predicted"/>
<reference evidence="1 2" key="1">
    <citation type="journal article" date="2016" name="G3 (Bethesda)">
        <title>First Draft Assembly and Annotation of the Genome of a California Endemic Oak Quercus lobata Nee (Fagaceae).</title>
        <authorList>
            <person name="Sork V.L."/>
            <person name="Fitz-Gibbon S.T."/>
            <person name="Puiu D."/>
            <person name="Crepeau M."/>
            <person name="Gugger P.F."/>
            <person name="Sherman R."/>
            <person name="Stevens K."/>
            <person name="Langley C.H."/>
            <person name="Pellegrini M."/>
            <person name="Salzberg S.L."/>
        </authorList>
    </citation>
    <scope>NUCLEOTIDE SEQUENCE [LARGE SCALE GENOMIC DNA]</scope>
    <source>
        <strain evidence="1 2">cv. SW786</strain>
    </source>
</reference>
<evidence type="ECO:0000313" key="2">
    <source>
        <dbReference type="Proteomes" id="UP000594261"/>
    </source>
</evidence>
<dbReference type="Gramene" id="QL09p042004:mrna">
    <property type="protein sequence ID" value="QL09p042004:mrna"/>
    <property type="gene ID" value="QL09p042004"/>
</dbReference>
<protein>
    <submittedName>
        <fullName evidence="1">Uncharacterized protein</fullName>
    </submittedName>
</protein>
<organism evidence="1 2">
    <name type="scientific">Quercus lobata</name>
    <name type="common">Valley oak</name>
    <dbReference type="NCBI Taxonomy" id="97700"/>
    <lineage>
        <taxon>Eukaryota</taxon>
        <taxon>Viridiplantae</taxon>
        <taxon>Streptophyta</taxon>
        <taxon>Embryophyta</taxon>
        <taxon>Tracheophyta</taxon>
        <taxon>Spermatophyta</taxon>
        <taxon>Magnoliopsida</taxon>
        <taxon>eudicotyledons</taxon>
        <taxon>Gunneridae</taxon>
        <taxon>Pentapetalae</taxon>
        <taxon>rosids</taxon>
        <taxon>fabids</taxon>
        <taxon>Fagales</taxon>
        <taxon>Fagaceae</taxon>
        <taxon>Quercus</taxon>
    </lineage>
</organism>
<name>A0A7N2MLN7_QUELO</name>
<dbReference type="AlphaFoldDB" id="A0A7N2MLN7"/>
<dbReference type="InParanoid" id="A0A7N2MLN7"/>
<accession>A0A7N2MLN7</accession>
<sequence length="68" mass="7878">MFHQKVEDSKKNGECPEKSNDVASLRCTFELFDANFFNDKKSPTSLKSEEYHQLFPLPPDEVSDLRVL</sequence>
<dbReference type="EMBL" id="LRBV02000009">
    <property type="status" value="NOT_ANNOTATED_CDS"/>
    <property type="molecule type" value="Genomic_DNA"/>
</dbReference>
<evidence type="ECO:0000313" key="1">
    <source>
        <dbReference type="EnsemblPlants" id="QL09p042004:mrna"/>
    </source>
</evidence>
<dbReference type="EnsemblPlants" id="QL09p042004:mrna">
    <property type="protein sequence ID" value="QL09p042004:mrna"/>
    <property type="gene ID" value="QL09p042004"/>
</dbReference>